<comment type="caution">
    <text evidence="1">The sequence shown here is derived from an EMBL/GenBank/DDBJ whole genome shotgun (WGS) entry which is preliminary data.</text>
</comment>
<accession>A0A1R3GQT5</accession>
<dbReference type="AlphaFoldDB" id="A0A1R3GQT5"/>
<dbReference type="EMBL" id="AWUE01021884">
    <property type="protein sequence ID" value="OMO60478.1"/>
    <property type="molecule type" value="Genomic_DNA"/>
</dbReference>
<organism evidence="1 2">
    <name type="scientific">Corchorus olitorius</name>
    <dbReference type="NCBI Taxonomy" id="93759"/>
    <lineage>
        <taxon>Eukaryota</taxon>
        <taxon>Viridiplantae</taxon>
        <taxon>Streptophyta</taxon>
        <taxon>Embryophyta</taxon>
        <taxon>Tracheophyta</taxon>
        <taxon>Spermatophyta</taxon>
        <taxon>Magnoliopsida</taxon>
        <taxon>eudicotyledons</taxon>
        <taxon>Gunneridae</taxon>
        <taxon>Pentapetalae</taxon>
        <taxon>rosids</taxon>
        <taxon>malvids</taxon>
        <taxon>Malvales</taxon>
        <taxon>Malvaceae</taxon>
        <taxon>Grewioideae</taxon>
        <taxon>Apeibeae</taxon>
        <taxon>Corchorus</taxon>
    </lineage>
</organism>
<evidence type="ECO:0000313" key="1">
    <source>
        <dbReference type="EMBL" id="OMO60478.1"/>
    </source>
</evidence>
<name>A0A1R3GQT5_9ROSI</name>
<reference evidence="2" key="1">
    <citation type="submission" date="2013-09" db="EMBL/GenBank/DDBJ databases">
        <title>Corchorus olitorius genome sequencing.</title>
        <authorList>
            <person name="Alam M."/>
            <person name="Haque M.S."/>
            <person name="Islam M.S."/>
            <person name="Emdad E.M."/>
            <person name="Islam M.M."/>
            <person name="Ahmed B."/>
            <person name="Halim A."/>
            <person name="Hossen Q.M.M."/>
            <person name="Hossain M.Z."/>
            <person name="Ahmed R."/>
            <person name="Khan M.M."/>
            <person name="Islam R."/>
            <person name="Rashid M.M."/>
            <person name="Khan S.A."/>
            <person name="Rahman M.S."/>
            <person name="Alam M."/>
            <person name="Yahiya A.S."/>
            <person name="Khan M.S."/>
            <person name="Azam M.S."/>
            <person name="Haque T."/>
            <person name="Lashkar M.Z.H."/>
            <person name="Akhand A.I."/>
            <person name="Morshed G."/>
            <person name="Roy S."/>
            <person name="Uddin K.S."/>
            <person name="Rabeya T."/>
            <person name="Hossain A.S."/>
            <person name="Chowdhury A."/>
            <person name="Snigdha A.R."/>
            <person name="Mortoza M.S."/>
            <person name="Matin S.A."/>
            <person name="Hoque S.M.E."/>
            <person name="Islam M.K."/>
            <person name="Roy D.K."/>
            <person name="Haider R."/>
            <person name="Moosa M.M."/>
            <person name="Elias S.M."/>
            <person name="Hasan A.M."/>
            <person name="Jahan S."/>
            <person name="Shafiuddin M."/>
            <person name="Mahmood N."/>
            <person name="Shommy N.S."/>
        </authorList>
    </citation>
    <scope>NUCLEOTIDE SEQUENCE [LARGE SCALE GENOMIC DNA]</scope>
    <source>
        <strain evidence="2">cv. O-4</strain>
    </source>
</reference>
<evidence type="ECO:0000313" key="2">
    <source>
        <dbReference type="Proteomes" id="UP000187203"/>
    </source>
</evidence>
<dbReference type="Proteomes" id="UP000187203">
    <property type="component" value="Unassembled WGS sequence"/>
</dbReference>
<proteinExistence type="predicted"/>
<sequence>MEGFGFFFTKLNPRLSTESLEGFQVFGGKDYESGVIDERWDLERIQAKRRRERGAGSKVEG</sequence>
<protein>
    <submittedName>
        <fullName evidence="1">Uncharacterized protein</fullName>
    </submittedName>
</protein>
<gene>
    <name evidence="1" type="ORF">COLO4_33825</name>
</gene>
<keyword evidence="2" id="KW-1185">Reference proteome</keyword>